<evidence type="ECO:0000259" key="12">
    <source>
        <dbReference type="Pfam" id="PF02852"/>
    </source>
</evidence>
<dbReference type="AlphaFoldDB" id="A0A1J6WQW5"/>
<evidence type="ECO:0000256" key="4">
    <source>
        <dbReference type="ARBA" id="ARBA00023002"/>
    </source>
</evidence>
<dbReference type="PRINTS" id="PR00368">
    <property type="entry name" value="FADPNR"/>
</dbReference>
<dbReference type="InterPro" id="IPR023753">
    <property type="entry name" value="FAD/NAD-binding_dom"/>
</dbReference>
<feature type="binding site" evidence="9">
    <location>
        <begin position="184"/>
        <end position="191"/>
    </location>
    <ligand>
        <name>NAD(+)</name>
        <dbReference type="ChEBI" id="CHEBI:57540"/>
    </ligand>
</feature>
<evidence type="ECO:0000313" key="14">
    <source>
        <dbReference type="EMBL" id="OIU70311.1"/>
    </source>
</evidence>
<keyword evidence="7 11" id="KW-0676">Redox-active center</keyword>
<dbReference type="SUPFAM" id="SSF51905">
    <property type="entry name" value="FAD/NAD(P)-binding domain"/>
    <property type="match status" value="1"/>
</dbReference>
<evidence type="ECO:0000256" key="9">
    <source>
        <dbReference type="PIRSR" id="PIRSR000350-3"/>
    </source>
</evidence>
<dbReference type="PANTHER" id="PTHR22912">
    <property type="entry name" value="DISULFIDE OXIDOREDUCTASE"/>
    <property type="match status" value="1"/>
</dbReference>
<keyword evidence="5 9" id="KW-0520">NAD</keyword>
<proteinExistence type="inferred from homology"/>
<dbReference type="PROSITE" id="PS00076">
    <property type="entry name" value="PYRIDINE_REDOX_1"/>
    <property type="match status" value="1"/>
</dbReference>
<name>A0A1J6WQW5_9BACI</name>
<evidence type="ECO:0000256" key="8">
    <source>
        <dbReference type="PIRSR" id="PIRSR000350-2"/>
    </source>
</evidence>
<dbReference type="InterPro" id="IPR004099">
    <property type="entry name" value="Pyr_nucl-diS_OxRdtase_dimer"/>
</dbReference>
<keyword evidence="4 11" id="KW-0560">Oxidoreductase</keyword>
<evidence type="ECO:0000256" key="5">
    <source>
        <dbReference type="ARBA" id="ARBA00023027"/>
    </source>
</evidence>
<accession>A0A1J6WQW5</accession>
<dbReference type="PANTHER" id="PTHR22912:SF151">
    <property type="entry name" value="DIHYDROLIPOYL DEHYDROGENASE, MITOCHONDRIAL"/>
    <property type="match status" value="1"/>
</dbReference>
<feature type="binding site" evidence="9">
    <location>
        <position position="313"/>
    </location>
    <ligand>
        <name>FAD</name>
        <dbReference type="ChEBI" id="CHEBI:57692"/>
    </ligand>
</feature>
<organism evidence="14 15">
    <name type="scientific">Rossellomorea aquimaris</name>
    <dbReference type="NCBI Taxonomy" id="189382"/>
    <lineage>
        <taxon>Bacteria</taxon>
        <taxon>Bacillati</taxon>
        <taxon>Bacillota</taxon>
        <taxon>Bacilli</taxon>
        <taxon>Bacillales</taxon>
        <taxon>Bacillaceae</taxon>
        <taxon>Rossellomorea</taxon>
    </lineage>
</organism>
<keyword evidence="9" id="KW-0547">Nucleotide-binding</keyword>
<sequence>MVVGEITEDKDVVVIGGGPGGYHAAIRAAGLGRRVTLIEKEELGGTCLNKGCIPSKIFTHFAQEYKKLGHLSEMGMEFMKTELNLTVLQQYREKKITQLRKGVEALCKANEIEIVKGTASFLSDSRIGVENGHEFSLFNFKQAIIAAGGEFHYEEGIQFDSERVLKEREIFTLEEIPNELVVCGSDYISLEMASSFAVLGSRITLILPEGMPFDSSITKEILRLFKKQKITVLKDCVLEEVSRNGSGVRTVLKKGNGETISIESSHFAVSGSVRPNVKNLGLDRLGIELTEDGFIKTDNLGRTSIDNLWAIGDVTDGPPLAVKAIRQGKAAAEAIAGGHPEVDLRYIPTVIQLTPPVAFTGLSERRAEEEGYAVSVSEFPVRANGYAGVTGASDGLVKIVSDKETDLILGIHMIGAGAVELIQTGVLGLEMAARDEDFRFPLYAHPGFGESLLEAVEAIKGEAVHLPPRKKQPAGR</sequence>
<dbReference type="SUPFAM" id="SSF55424">
    <property type="entry name" value="FAD/NAD-linked reductases, dimerisation (C-terminal) domain"/>
    <property type="match status" value="1"/>
</dbReference>
<feature type="disulfide bond" description="Redox-active" evidence="10">
    <location>
        <begin position="47"/>
        <end position="52"/>
    </location>
</feature>
<evidence type="ECO:0000256" key="7">
    <source>
        <dbReference type="ARBA" id="ARBA00023284"/>
    </source>
</evidence>
<keyword evidence="15" id="KW-1185">Reference proteome</keyword>
<evidence type="ECO:0000256" key="10">
    <source>
        <dbReference type="PIRSR" id="PIRSR000350-4"/>
    </source>
</evidence>
<dbReference type="FunFam" id="3.30.390.30:FF:000001">
    <property type="entry name" value="Dihydrolipoyl dehydrogenase"/>
    <property type="match status" value="1"/>
</dbReference>
<dbReference type="Pfam" id="PF02852">
    <property type="entry name" value="Pyr_redox_dim"/>
    <property type="match status" value="1"/>
</dbReference>
<keyword evidence="2 11" id="KW-0285">Flavoprotein</keyword>
<gene>
    <name evidence="14" type="ORF">BHE18_11345</name>
</gene>
<dbReference type="GO" id="GO:0050660">
    <property type="term" value="F:flavin adenine dinucleotide binding"/>
    <property type="evidence" value="ECO:0007669"/>
    <property type="project" value="TreeGrafter"/>
</dbReference>
<dbReference type="InterPro" id="IPR012999">
    <property type="entry name" value="Pyr_OxRdtase_I_AS"/>
</dbReference>
<dbReference type="InterPro" id="IPR036188">
    <property type="entry name" value="FAD/NAD-bd_sf"/>
</dbReference>
<dbReference type="Proteomes" id="UP000182062">
    <property type="component" value="Unassembled WGS sequence"/>
</dbReference>
<dbReference type="Gene3D" id="3.30.390.30">
    <property type="match status" value="1"/>
</dbReference>
<dbReference type="Gene3D" id="3.50.50.60">
    <property type="entry name" value="FAD/NAD(P)-binding domain"/>
    <property type="match status" value="2"/>
</dbReference>
<evidence type="ECO:0000259" key="13">
    <source>
        <dbReference type="Pfam" id="PF07992"/>
    </source>
</evidence>
<feature type="domain" description="FAD/NAD(P)-binding" evidence="13">
    <location>
        <begin position="10"/>
        <end position="328"/>
    </location>
</feature>
<dbReference type="OrthoDB" id="9800167at2"/>
<dbReference type="EMBL" id="MINN01000106">
    <property type="protein sequence ID" value="OIU70311.1"/>
    <property type="molecule type" value="Genomic_DNA"/>
</dbReference>
<protein>
    <submittedName>
        <fullName evidence="14">Dihydrolipoamide dehydrogenase</fullName>
    </submittedName>
</protein>
<feature type="binding site" evidence="9">
    <location>
        <position position="56"/>
    </location>
    <ligand>
        <name>FAD</name>
        <dbReference type="ChEBI" id="CHEBI:57692"/>
    </ligand>
</feature>
<dbReference type="RefSeq" id="WP_071619443.1">
    <property type="nucleotide sequence ID" value="NZ_MINN01000106.1"/>
</dbReference>
<evidence type="ECO:0000256" key="2">
    <source>
        <dbReference type="ARBA" id="ARBA00022630"/>
    </source>
</evidence>
<dbReference type="GO" id="GO:0004148">
    <property type="term" value="F:dihydrolipoyl dehydrogenase (NADH) activity"/>
    <property type="evidence" value="ECO:0007669"/>
    <property type="project" value="TreeGrafter"/>
</dbReference>
<evidence type="ECO:0000313" key="15">
    <source>
        <dbReference type="Proteomes" id="UP000182062"/>
    </source>
</evidence>
<dbReference type="Pfam" id="PF07992">
    <property type="entry name" value="Pyr_redox_2"/>
    <property type="match status" value="1"/>
</dbReference>
<evidence type="ECO:0000256" key="11">
    <source>
        <dbReference type="RuleBase" id="RU003691"/>
    </source>
</evidence>
<feature type="domain" description="Pyridine nucleotide-disulphide oxidoreductase dimerisation" evidence="12">
    <location>
        <begin position="347"/>
        <end position="455"/>
    </location>
</feature>
<dbReference type="GO" id="GO:0006103">
    <property type="term" value="P:2-oxoglutarate metabolic process"/>
    <property type="evidence" value="ECO:0007669"/>
    <property type="project" value="TreeGrafter"/>
</dbReference>
<dbReference type="InterPro" id="IPR001100">
    <property type="entry name" value="Pyr_nuc-diS_OxRdtase"/>
</dbReference>
<evidence type="ECO:0000256" key="1">
    <source>
        <dbReference type="ARBA" id="ARBA00007532"/>
    </source>
</evidence>
<reference evidence="14 15" key="1">
    <citation type="submission" date="2016-09" db="EMBL/GenBank/DDBJ databases">
        <title>Bacillus aquimaris SAMM genome sequence reveals colonization and biosurfactant production capacities.</title>
        <authorList>
            <person name="Waghmode S.R."/>
            <person name="Suryavanshi M.V."/>
        </authorList>
    </citation>
    <scope>NUCLEOTIDE SEQUENCE [LARGE SCALE GENOMIC DNA]</scope>
    <source>
        <strain evidence="14 15">SAMM</strain>
    </source>
</reference>
<comment type="cofactor">
    <cofactor evidence="9">
        <name>FAD</name>
        <dbReference type="ChEBI" id="CHEBI:57692"/>
    </cofactor>
    <text evidence="9">Binds 1 FAD per subunit.</text>
</comment>
<evidence type="ECO:0000256" key="6">
    <source>
        <dbReference type="ARBA" id="ARBA00023157"/>
    </source>
</evidence>
<comment type="caution">
    <text evidence="14">The sequence shown here is derived from an EMBL/GenBank/DDBJ whole genome shotgun (WGS) entry which is preliminary data.</text>
</comment>
<comment type="similarity">
    <text evidence="1 11">Belongs to the class-I pyridine nucleotide-disulfide oxidoreductase family.</text>
</comment>
<feature type="active site" description="Proton acceptor" evidence="8">
    <location>
        <position position="445"/>
    </location>
</feature>
<dbReference type="InterPro" id="IPR050151">
    <property type="entry name" value="Class-I_Pyr_Nuc-Dis_Oxidored"/>
</dbReference>
<dbReference type="PIRSF" id="PIRSF000350">
    <property type="entry name" value="Mercury_reductase_MerA"/>
    <property type="match status" value="1"/>
</dbReference>
<keyword evidence="6" id="KW-1015">Disulfide bond</keyword>
<dbReference type="PRINTS" id="PR00411">
    <property type="entry name" value="PNDRDTASEI"/>
</dbReference>
<keyword evidence="3 9" id="KW-0274">FAD</keyword>
<evidence type="ECO:0000256" key="3">
    <source>
        <dbReference type="ARBA" id="ARBA00022827"/>
    </source>
</evidence>
<dbReference type="InterPro" id="IPR016156">
    <property type="entry name" value="FAD/NAD-linked_Rdtase_dimer_sf"/>
</dbReference>